<dbReference type="PANTHER" id="PTHR42917">
    <property type="entry name" value="2,4-DIENOYL-COA REDUCTASE"/>
    <property type="match status" value="1"/>
</dbReference>
<name>T0ZTD8_9ZZZZ</name>
<accession>T0ZTD8</accession>
<dbReference type="EC" id="1.-.-.-" evidence="5"/>
<keyword evidence="4 5" id="KW-0560">Oxidoreductase</keyword>
<reference evidence="5" key="1">
    <citation type="submission" date="2013-08" db="EMBL/GenBank/DDBJ databases">
        <authorList>
            <person name="Mendez C."/>
            <person name="Richter M."/>
            <person name="Ferrer M."/>
            <person name="Sanchez J."/>
        </authorList>
    </citation>
    <scope>NUCLEOTIDE SEQUENCE</scope>
</reference>
<dbReference type="InterPro" id="IPR051793">
    <property type="entry name" value="NADH:flavin_oxidoreductase"/>
</dbReference>
<reference evidence="5" key="2">
    <citation type="journal article" date="2014" name="ISME J.">
        <title>Microbial stratification in low pH oxic and suboxic macroscopic growths along an acid mine drainage.</title>
        <authorList>
            <person name="Mendez-Garcia C."/>
            <person name="Mesa V."/>
            <person name="Sprenger R.R."/>
            <person name="Richter M."/>
            <person name="Diez M.S."/>
            <person name="Solano J."/>
            <person name="Bargiela R."/>
            <person name="Golyshina O.V."/>
            <person name="Manteca A."/>
            <person name="Ramos J.L."/>
            <person name="Gallego J.R."/>
            <person name="Llorente I."/>
            <person name="Martins Dos Santos V.A."/>
            <person name="Jensen O.N."/>
            <person name="Pelaez A.I."/>
            <person name="Sanchez J."/>
            <person name="Ferrer M."/>
        </authorList>
    </citation>
    <scope>NUCLEOTIDE SEQUENCE</scope>
</reference>
<comment type="caution">
    <text evidence="5">The sequence shown here is derived from an EMBL/GenBank/DDBJ whole genome shotgun (WGS) entry which is preliminary data.</text>
</comment>
<dbReference type="InterPro" id="IPR013785">
    <property type="entry name" value="Aldolase_TIM"/>
</dbReference>
<gene>
    <name evidence="5" type="ORF">B1B_17918</name>
</gene>
<feature type="non-terminal residue" evidence="5">
    <location>
        <position position="47"/>
    </location>
</feature>
<organism evidence="5">
    <name type="scientific">mine drainage metagenome</name>
    <dbReference type="NCBI Taxonomy" id="410659"/>
    <lineage>
        <taxon>unclassified sequences</taxon>
        <taxon>metagenomes</taxon>
        <taxon>ecological metagenomes</taxon>
    </lineage>
</organism>
<proteinExistence type="predicted"/>
<dbReference type="GO" id="GO:0033543">
    <property type="term" value="P:fatty acid beta-oxidation, unsaturated, even number, reductase/isomerase pathway"/>
    <property type="evidence" value="ECO:0007669"/>
    <property type="project" value="TreeGrafter"/>
</dbReference>
<dbReference type="Gene3D" id="3.20.20.70">
    <property type="entry name" value="Aldolase class I"/>
    <property type="match status" value="1"/>
</dbReference>
<sequence length="47" mass="5349">MDFIIIYRLSMLDLVEDGQNWDEIVRLAKAVEMAGATLINTGIGWHE</sequence>
<dbReference type="EMBL" id="AUZY01011975">
    <property type="protein sequence ID" value="EQD31934.1"/>
    <property type="molecule type" value="Genomic_DNA"/>
</dbReference>
<dbReference type="SUPFAM" id="SSF51395">
    <property type="entry name" value="FMN-linked oxidoreductases"/>
    <property type="match status" value="1"/>
</dbReference>
<protein>
    <submittedName>
        <fullName evidence="5">Protein containing NADH:flavin oxidoreductase/NADH oxidase</fullName>
        <ecNumber evidence="5">1.-.-.-</ecNumber>
    </submittedName>
</protein>
<evidence type="ECO:0000256" key="1">
    <source>
        <dbReference type="ARBA" id="ARBA00001917"/>
    </source>
</evidence>
<dbReference type="PANTHER" id="PTHR42917:SF2">
    <property type="entry name" value="2,4-DIENOYL-COA REDUCTASE [(2E)-ENOYL-COA-PRODUCING]"/>
    <property type="match status" value="1"/>
</dbReference>
<evidence type="ECO:0000256" key="3">
    <source>
        <dbReference type="ARBA" id="ARBA00022643"/>
    </source>
</evidence>
<dbReference type="AlphaFoldDB" id="T0ZTD8"/>
<evidence type="ECO:0000313" key="5">
    <source>
        <dbReference type="EMBL" id="EQD31934.1"/>
    </source>
</evidence>
<keyword evidence="3" id="KW-0288">FMN</keyword>
<evidence type="ECO:0000256" key="2">
    <source>
        <dbReference type="ARBA" id="ARBA00022630"/>
    </source>
</evidence>
<comment type="cofactor">
    <cofactor evidence="1">
        <name>FMN</name>
        <dbReference type="ChEBI" id="CHEBI:58210"/>
    </cofactor>
</comment>
<dbReference type="GO" id="GO:0008670">
    <property type="term" value="F:2,4-dienoyl-CoA reductase (NADPH) activity"/>
    <property type="evidence" value="ECO:0007669"/>
    <property type="project" value="TreeGrafter"/>
</dbReference>
<keyword evidence="2" id="KW-0285">Flavoprotein</keyword>
<evidence type="ECO:0000256" key="4">
    <source>
        <dbReference type="ARBA" id="ARBA00023002"/>
    </source>
</evidence>